<accession>A0A8J8FEH0</accession>
<keyword evidence="2" id="KW-1185">Reference proteome</keyword>
<comment type="caution">
    <text evidence="1">The sequence shown here is derived from an EMBL/GenBank/DDBJ whole genome shotgun (WGS) entry which is preliminary data.</text>
</comment>
<dbReference type="EMBL" id="WHPF01000009">
    <property type="protein sequence ID" value="NNV56443.1"/>
    <property type="molecule type" value="Genomic_DNA"/>
</dbReference>
<proteinExistence type="predicted"/>
<dbReference type="AlphaFoldDB" id="A0A8J8FEH0"/>
<name>A0A8J8FEH0_9BACT</name>
<sequence length="194" mass="22382">MIFKKNQYFAALKKIAAILLLILFVFNSVGYRLYISYVKDKEDMAFTATLDRGNYTDDELITVKVPINLPYQTNWKNFERIDGEITMPNGEVYKYVKRKIYNDTMILLCIQHDVKTRLEQKANDFFGKTNDLPGNETNKKADALKQIISDYEAVANTHASFVNSLQLTEFNLDKEDFLPAHFIPLHGQPPDMVA</sequence>
<reference evidence="1" key="1">
    <citation type="submission" date="2019-10" db="EMBL/GenBank/DDBJ databases">
        <title>Draft genome sequence of Panacibacter sp. KCS-6.</title>
        <authorList>
            <person name="Yim K.J."/>
        </authorList>
    </citation>
    <scope>NUCLEOTIDE SEQUENCE</scope>
    <source>
        <strain evidence="1">KCS-6</strain>
    </source>
</reference>
<organism evidence="1 2">
    <name type="scientific">Limnovirga soli</name>
    <dbReference type="NCBI Taxonomy" id="2656915"/>
    <lineage>
        <taxon>Bacteria</taxon>
        <taxon>Pseudomonadati</taxon>
        <taxon>Bacteroidota</taxon>
        <taxon>Chitinophagia</taxon>
        <taxon>Chitinophagales</taxon>
        <taxon>Chitinophagaceae</taxon>
        <taxon>Limnovirga</taxon>
    </lineage>
</organism>
<dbReference type="Proteomes" id="UP000598971">
    <property type="component" value="Unassembled WGS sequence"/>
</dbReference>
<gene>
    <name evidence="1" type="ORF">GD597_13310</name>
</gene>
<protein>
    <submittedName>
        <fullName evidence="1">Uncharacterized protein</fullName>
    </submittedName>
</protein>
<evidence type="ECO:0000313" key="1">
    <source>
        <dbReference type="EMBL" id="NNV56443.1"/>
    </source>
</evidence>
<evidence type="ECO:0000313" key="2">
    <source>
        <dbReference type="Proteomes" id="UP000598971"/>
    </source>
</evidence>